<dbReference type="InterPro" id="IPR018490">
    <property type="entry name" value="cNMP-bd_dom_sf"/>
</dbReference>
<dbReference type="Gene3D" id="2.60.120.10">
    <property type="entry name" value="Jelly Rolls"/>
    <property type="match status" value="1"/>
</dbReference>
<dbReference type="AlphaFoldDB" id="A0A271LGK4"/>
<organism evidence="2 3">
    <name type="scientific">Mesorhizobium temperatum</name>
    <dbReference type="NCBI Taxonomy" id="241416"/>
    <lineage>
        <taxon>Bacteria</taxon>
        <taxon>Pseudomonadati</taxon>
        <taxon>Pseudomonadota</taxon>
        <taxon>Alphaproteobacteria</taxon>
        <taxon>Hyphomicrobiales</taxon>
        <taxon>Phyllobacteriaceae</taxon>
        <taxon>Mesorhizobium</taxon>
    </lineage>
</organism>
<gene>
    <name evidence="2" type="ORF">CIT26_25645</name>
</gene>
<dbReference type="CDD" id="cd00038">
    <property type="entry name" value="CAP_ED"/>
    <property type="match status" value="1"/>
</dbReference>
<protein>
    <recommendedName>
        <fullName evidence="1">Cyclic nucleotide-binding domain-containing protein</fullName>
    </recommendedName>
</protein>
<evidence type="ECO:0000313" key="2">
    <source>
        <dbReference type="EMBL" id="PAQ06525.1"/>
    </source>
</evidence>
<feature type="domain" description="Cyclic nucleotide-binding" evidence="1">
    <location>
        <begin position="1"/>
        <end position="103"/>
    </location>
</feature>
<sequence length="148" mass="16083">MSYLDHVEFPKGAVLCRAGDPAGRLWMLTRGCISVWVSTPGGRRRLASITVGEMGFLTERARSTDAIADEDVVAYKLTSSVFNKITKARPHIAQGVLRSIARQPSPTAAQRDGRPSDELHVTLMGHAATRYVQNRANNIDLVGCAIHG</sequence>
<dbReference type="InterPro" id="IPR000595">
    <property type="entry name" value="cNMP-bd_dom"/>
</dbReference>
<dbReference type="Pfam" id="PF00027">
    <property type="entry name" value="cNMP_binding"/>
    <property type="match status" value="1"/>
</dbReference>
<accession>A0A271LGK4</accession>
<evidence type="ECO:0000259" key="1">
    <source>
        <dbReference type="PROSITE" id="PS50042"/>
    </source>
</evidence>
<reference evidence="2 3" key="1">
    <citation type="submission" date="2017-08" db="EMBL/GenBank/DDBJ databases">
        <title>Mesorhizobium wenxinae sp. nov., a novel rhizobial species isolated from root nodules of chickpea (Cicer arietinum L.).</title>
        <authorList>
            <person name="Zhang J."/>
        </authorList>
    </citation>
    <scope>NUCLEOTIDE SEQUENCE [LARGE SCALE GENOMIC DNA]</scope>
    <source>
        <strain evidence="2 3">SDW018</strain>
    </source>
</reference>
<dbReference type="EMBL" id="NPKJ01000066">
    <property type="protein sequence ID" value="PAQ06525.1"/>
    <property type="molecule type" value="Genomic_DNA"/>
</dbReference>
<proteinExistence type="predicted"/>
<dbReference type="SUPFAM" id="SSF51206">
    <property type="entry name" value="cAMP-binding domain-like"/>
    <property type="match status" value="1"/>
</dbReference>
<dbReference type="Proteomes" id="UP000216442">
    <property type="component" value="Unassembled WGS sequence"/>
</dbReference>
<keyword evidence="3" id="KW-1185">Reference proteome</keyword>
<dbReference type="PROSITE" id="PS50042">
    <property type="entry name" value="CNMP_BINDING_3"/>
    <property type="match status" value="1"/>
</dbReference>
<name>A0A271LGK4_9HYPH</name>
<dbReference type="InterPro" id="IPR014710">
    <property type="entry name" value="RmlC-like_jellyroll"/>
</dbReference>
<evidence type="ECO:0000313" key="3">
    <source>
        <dbReference type="Proteomes" id="UP000216442"/>
    </source>
</evidence>
<comment type="caution">
    <text evidence="2">The sequence shown here is derived from an EMBL/GenBank/DDBJ whole genome shotgun (WGS) entry which is preliminary data.</text>
</comment>